<evidence type="ECO:0000313" key="2">
    <source>
        <dbReference type="Proteomes" id="UP000689195"/>
    </source>
</evidence>
<organism evidence="1 2">
    <name type="scientific">Paramecium pentaurelia</name>
    <dbReference type="NCBI Taxonomy" id="43138"/>
    <lineage>
        <taxon>Eukaryota</taxon>
        <taxon>Sar</taxon>
        <taxon>Alveolata</taxon>
        <taxon>Ciliophora</taxon>
        <taxon>Intramacronucleata</taxon>
        <taxon>Oligohymenophorea</taxon>
        <taxon>Peniculida</taxon>
        <taxon>Parameciidae</taxon>
        <taxon>Paramecium</taxon>
    </lineage>
</organism>
<protein>
    <submittedName>
        <fullName evidence="1">Uncharacterized protein</fullName>
    </submittedName>
</protein>
<gene>
    <name evidence="1" type="ORF">PPENT_87.1.T1070023</name>
</gene>
<dbReference type="EMBL" id="CAJJDO010000107">
    <property type="protein sequence ID" value="CAD8194511.1"/>
    <property type="molecule type" value="Genomic_DNA"/>
</dbReference>
<evidence type="ECO:0000313" key="1">
    <source>
        <dbReference type="EMBL" id="CAD8194511.1"/>
    </source>
</evidence>
<dbReference type="Proteomes" id="UP000689195">
    <property type="component" value="Unassembled WGS sequence"/>
</dbReference>
<name>A0A8S1X0T8_9CILI</name>
<proteinExistence type="predicted"/>
<keyword evidence="2" id="KW-1185">Reference proteome</keyword>
<accession>A0A8S1X0T8</accession>
<sequence>MHTRISLDQIQESISYQSYETHTTIQENFQLSSNISLDFHNGGKKFMQKQKGMEQQGFEFYLKTRKQYESCLNSGVKNFCYLQLNFV</sequence>
<comment type="caution">
    <text evidence="1">The sequence shown here is derived from an EMBL/GenBank/DDBJ whole genome shotgun (WGS) entry which is preliminary data.</text>
</comment>
<dbReference type="AlphaFoldDB" id="A0A8S1X0T8"/>
<reference evidence="1" key="1">
    <citation type="submission" date="2021-01" db="EMBL/GenBank/DDBJ databases">
        <authorList>
            <consortium name="Genoscope - CEA"/>
            <person name="William W."/>
        </authorList>
    </citation>
    <scope>NUCLEOTIDE SEQUENCE</scope>
</reference>